<dbReference type="PANTHER" id="PTHR31529:SF26">
    <property type="entry name" value="LOB DOMAIN-CONTAINING PROTEIN CRL1"/>
    <property type="match status" value="1"/>
</dbReference>
<evidence type="ECO:0000313" key="4">
    <source>
        <dbReference type="EMBL" id="CAG1844333.1"/>
    </source>
</evidence>
<proteinExistence type="inferred from homology"/>
<dbReference type="AlphaFoldDB" id="A0A8D7F8A4"/>
<feature type="region of interest" description="Disordered" evidence="2">
    <location>
        <begin position="248"/>
        <end position="295"/>
    </location>
</feature>
<evidence type="ECO:0000259" key="3">
    <source>
        <dbReference type="PROSITE" id="PS50891"/>
    </source>
</evidence>
<dbReference type="InterPro" id="IPR004883">
    <property type="entry name" value="LOB"/>
</dbReference>
<feature type="domain" description="LOB" evidence="3">
    <location>
        <begin position="16"/>
        <end position="119"/>
    </location>
</feature>
<sequence>MDSNTYSSQLGGGSGGRCAACKTMKRKCVKGCIFAPYFDAERGAARFAAVHKLFGASNVSKLLLQIPIDKRVDAIATLCYEAQARLRDPVYGCVAHIFALQQQQVVNLRAELSILQTQLEALQELPLPPVPTFPSPTPFSSILPTTWGLSDVEAPLVQPSRQQHQLWTDGTHLLAISGGGDGVVANCSYAQENLLTGRPPSSSPSTADLSTFVAPDLVQPASLHQQQHQLWSFRTNLPDGMNYEENFLSGTDRLPPTILPTTGDRTARQHEPQQLWADGTSPSDGSGGDDGEWWW</sequence>
<organism evidence="4">
    <name type="scientific">Musa acuminata subsp. malaccensis</name>
    <name type="common">Wild banana</name>
    <name type="synonym">Musa malaccensis</name>
    <dbReference type="NCBI Taxonomy" id="214687"/>
    <lineage>
        <taxon>Eukaryota</taxon>
        <taxon>Viridiplantae</taxon>
        <taxon>Streptophyta</taxon>
        <taxon>Embryophyta</taxon>
        <taxon>Tracheophyta</taxon>
        <taxon>Spermatophyta</taxon>
        <taxon>Magnoliopsida</taxon>
        <taxon>Liliopsida</taxon>
        <taxon>Zingiberales</taxon>
        <taxon>Musaceae</taxon>
        <taxon>Musa</taxon>
    </lineage>
</organism>
<evidence type="ECO:0000256" key="1">
    <source>
        <dbReference type="ARBA" id="ARBA00005474"/>
    </source>
</evidence>
<reference evidence="4" key="1">
    <citation type="submission" date="2021-03" db="EMBL/GenBank/DDBJ databases">
        <authorList>
            <consortium name="Genoscope - CEA"/>
            <person name="William W."/>
        </authorList>
    </citation>
    <scope>NUCLEOTIDE SEQUENCE</scope>
    <source>
        <strain evidence="4">Doubled-haploid Pahang</strain>
    </source>
</reference>
<accession>A0A8D7F8A4</accession>
<evidence type="ECO:0000256" key="2">
    <source>
        <dbReference type="SAM" id="MobiDB-lite"/>
    </source>
</evidence>
<dbReference type="Pfam" id="PF03195">
    <property type="entry name" value="LOB"/>
    <property type="match status" value="1"/>
</dbReference>
<dbReference type="PANTHER" id="PTHR31529">
    <property type="entry name" value="LOB DOMAIN CONTAINING PROTEIN"/>
    <property type="match status" value="1"/>
</dbReference>
<dbReference type="PROSITE" id="PS50891">
    <property type="entry name" value="LOB"/>
    <property type="match status" value="1"/>
</dbReference>
<protein>
    <submittedName>
        <fullName evidence="4">(wild Malaysian banana) hypothetical protein</fullName>
    </submittedName>
</protein>
<name>A0A8D7F8A4_MUSAM</name>
<comment type="similarity">
    <text evidence="1">Belongs to the LOB domain-containing protein family.</text>
</comment>
<dbReference type="EMBL" id="HG996469">
    <property type="protein sequence ID" value="CAG1844333.1"/>
    <property type="molecule type" value="Genomic_DNA"/>
</dbReference>
<gene>
    <name evidence="4" type="ORF">GSMUA_141280.1</name>
</gene>